<name>A0AAW2JCC6_SESRA</name>
<dbReference type="EMBL" id="JACGWJ010000482">
    <property type="protein sequence ID" value="KAL0291964.1"/>
    <property type="molecule type" value="Genomic_DNA"/>
</dbReference>
<proteinExistence type="predicted"/>
<protein>
    <submittedName>
        <fullName evidence="2">Uncharacterized protein</fullName>
    </submittedName>
</protein>
<evidence type="ECO:0000313" key="2">
    <source>
        <dbReference type="EMBL" id="KAL0291964.1"/>
    </source>
</evidence>
<reference evidence="2" key="2">
    <citation type="journal article" date="2024" name="Plant">
        <title>Genomic evolution and insights into agronomic trait innovations of Sesamum species.</title>
        <authorList>
            <person name="Miao H."/>
            <person name="Wang L."/>
            <person name="Qu L."/>
            <person name="Liu H."/>
            <person name="Sun Y."/>
            <person name="Le M."/>
            <person name="Wang Q."/>
            <person name="Wei S."/>
            <person name="Zheng Y."/>
            <person name="Lin W."/>
            <person name="Duan Y."/>
            <person name="Cao H."/>
            <person name="Xiong S."/>
            <person name="Wang X."/>
            <person name="Wei L."/>
            <person name="Li C."/>
            <person name="Ma Q."/>
            <person name="Ju M."/>
            <person name="Zhao R."/>
            <person name="Li G."/>
            <person name="Mu C."/>
            <person name="Tian Q."/>
            <person name="Mei H."/>
            <person name="Zhang T."/>
            <person name="Gao T."/>
            <person name="Zhang H."/>
        </authorList>
    </citation>
    <scope>NUCLEOTIDE SEQUENCE</scope>
    <source>
        <strain evidence="2">G02</strain>
    </source>
</reference>
<sequence length="74" mass="8241">MKEFARTQYCVPPPKRMGRSRLEPKCTSTAGTGSAPRGPRLRVQLLELDQQHQASHCAACGQESSSRHCHRADH</sequence>
<evidence type="ECO:0000256" key="1">
    <source>
        <dbReference type="SAM" id="MobiDB-lite"/>
    </source>
</evidence>
<feature type="region of interest" description="Disordered" evidence="1">
    <location>
        <begin position="1"/>
        <end position="39"/>
    </location>
</feature>
<organism evidence="2">
    <name type="scientific">Sesamum radiatum</name>
    <name type="common">Black benniseed</name>
    <dbReference type="NCBI Taxonomy" id="300843"/>
    <lineage>
        <taxon>Eukaryota</taxon>
        <taxon>Viridiplantae</taxon>
        <taxon>Streptophyta</taxon>
        <taxon>Embryophyta</taxon>
        <taxon>Tracheophyta</taxon>
        <taxon>Spermatophyta</taxon>
        <taxon>Magnoliopsida</taxon>
        <taxon>eudicotyledons</taxon>
        <taxon>Gunneridae</taxon>
        <taxon>Pentapetalae</taxon>
        <taxon>asterids</taxon>
        <taxon>lamiids</taxon>
        <taxon>Lamiales</taxon>
        <taxon>Pedaliaceae</taxon>
        <taxon>Sesamum</taxon>
    </lineage>
</organism>
<gene>
    <name evidence="2" type="ORF">Sradi_7008000</name>
</gene>
<accession>A0AAW2JCC6</accession>
<dbReference type="AlphaFoldDB" id="A0AAW2JCC6"/>
<reference evidence="2" key="1">
    <citation type="submission" date="2020-06" db="EMBL/GenBank/DDBJ databases">
        <authorList>
            <person name="Li T."/>
            <person name="Hu X."/>
            <person name="Zhang T."/>
            <person name="Song X."/>
            <person name="Zhang H."/>
            <person name="Dai N."/>
            <person name="Sheng W."/>
            <person name="Hou X."/>
            <person name="Wei L."/>
        </authorList>
    </citation>
    <scope>NUCLEOTIDE SEQUENCE</scope>
    <source>
        <strain evidence="2">G02</strain>
        <tissue evidence="2">Leaf</tissue>
    </source>
</reference>
<comment type="caution">
    <text evidence="2">The sequence shown here is derived from an EMBL/GenBank/DDBJ whole genome shotgun (WGS) entry which is preliminary data.</text>
</comment>